<dbReference type="PANTHER" id="PTHR22803">
    <property type="entry name" value="MANNOSE, PHOSPHOLIPASE, LECTIN RECEPTOR RELATED"/>
    <property type="match status" value="1"/>
</dbReference>
<reference evidence="1" key="1">
    <citation type="journal article" date="2012" name="Nature">
        <title>The oyster genome reveals stress adaptation and complexity of shell formation.</title>
        <authorList>
            <person name="Zhang G."/>
            <person name="Fang X."/>
            <person name="Guo X."/>
            <person name="Li L."/>
            <person name="Luo R."/>
            <person name="Xu F."/>
            <person name="Yang P."/>
            <person name="Zhang L."/>
            <person name="Wang X."/>
            <person name="Qi H."/>
            <person name="Xiong Z."/>
            <person name="Que H."/>
            <person name="Xie Y."/>
            <person name="Holland P.W."/>
            <person name="Paps J."/>
            <person name="Zhu Y."/>
            <person name="Wu F."/>
            <person name="Chen Y."/>
            <person name="Wang J."/>
            <person name="Peng C."/>
            <person name="Meng J."/>
            <person name="Yang L."/>
            <person name="Liu J."/>
            <person name="Wen B."/>
            <person name="Zhang N."/>
            <person name="Huang Z."/>
            <person name="Zhu Q."/>
            <person name="Feng Y."/>
            <person name="Mount A."/>
            <person name="Hedgecock D."/>
            <person name="Xu Z."/>
            <person name="Liu Y."/>
            <person name="Domazet-Loso T."/>
            <person name="Du Y."/>
            <person name="Sun X."/>
            <person name="Zhang S."/>
            <person name="Liu B."/>
            <person name="Cheng P."/>
            <person name="Jiang X."/>
            <person name="Li J."/>
            <person name="Fan D."/>
            <person name="Wang W."/>
            <person name="Fu W."/>
            <person name="Wang T."/>
            <person name="Wang B."/>
            <person name="Zhang J."/>
            <person name="Peng Z."/>
            <person name="Li Y."/>
            <person name="Li N."/>
            <person name="Wang J."/>
            <person name="Chen M."/>
            <person name="He Y."/>
            <person name="Tan F."/>
            <person name="Song X."/>
            <person name="Zheng Q."/>
            <person name="Huang R."/>
            <person name="Yang H."/>
            <person name="Du X."/>
            <person name="Chen L."/>
            <person name="Yang M."/>
            <person name="Gaffney P.M."/>
            <person name="Wang S."/>
            <person name="Luo L."/>
            <person name="She Z."/>
            <person name="Ming Y."/>
            <person name="Huang W."/>
            <person name="Zhang S."/>
            <person name="Huang B."/>
            <person name="Zhang Y."/>
            <person name="Qu T."/>
            <person name="Ni P."/>
            <person name="Miao G."/>
            <person name="Wang J."/>
            <person name="Wang Q."/>
            <person name="Steinberg C.E."/>
            <person name="Wang H."/>
            <person name="Li N."/>
            <person name="Qian L."/>
            <person name="Zhang G."/>
            <person name="Li Y."/>
            <person name="Yang H."/>
            <person name="Liu X."/>
            <person name="Wang J."/>
            <person name="Yin Y."/>
            <person name="Wang J."/>
        </authorList>
    </citation>
    <scope>NUCLEOTIDE SEQUENCE [LARGE SCALE GENOMIC DNA]</scope>
    <source>
        <strain evidence="1">05x7-T-G4-1.051#20</strain>
    </source>
</reference>
<accession>K1QUK2</accession>
<dbReference type="InterPro" id="IPR018378">
    <property type="entry name" value="C-type_lectin_CS"/>
</dbReference>
<dbReference type="HOGENOM" id="CLU_1027626_0_0_1"/>
<dbReference type="Pfam" id="PF00059">
    <property type="entry name" value="Lectin_C"/>
    <property type="match status" value="2"/>
</dbReference>
<dbReference type="PROSITE" id="PS00615">
    <property type="entry name" value="C_TYPE_LECTIN_1"/>
    <property type="match status" value="1"/>
</dbReference>
<dbReference type="InterPro" id="IPR050111">
    <property type="entry name" value="C-type_lectin/snaclec_domain"/>
</dbReference>
<dbReference type="Gene3D" id="3.10.100.10">
    <property type="entry name" value="Mannose-Binding Protein A, subunit A"/>
    <property type="match status" value="2"/>
</dbReference>
<dbReference type="InterPro" id="IPR016186">
    <property type="entry name" value="C-type_lectin-like/link_sf"/>
</dbReference>
<dbReference type="EMBL" id="JH818423">
    <property type="protein sequence ID" value="EKC32580.1"/>
    <property type="molecule type" value="Genomic_DNA"/>
</dbReference>
<evidence type="ECO:0000313" key="1">
    <source>
        <dbReference type="EMBL" id="EKC32580.1"/>
    </source>
</evidence>
<sequence>MTTSSLAVLHEEVSSIVYCAELCSEDDYCMEFLYSDINRQCIALHCVKKESYSCQYFVLGSTQMLHYEKELNWVEYSGHLYLYGEEKLTWEDAKLECQKKCAHLVQIETKEESDWLAATFLNDDCLSDIYFYCTAWTGGNDLDIEGQFVWGHSNTSMVFTNWYVTEPSINNPSLAAVRDCIDILRNANCGSDLYVCSAWTGLNDQHIEGQYRWDHLNTSLSLANWHPEEPSLVFPSHAAERDCIDMLSNGLWNDRPCSYLNSVICEKSFKN</sequence>
<proteinExistence type="predicted"/>
<dbReference type="InterPro" id="IPR016187">
    <property type="entry name" value="CTDL_fold"/>
</dbReference>
<dbReference type="PROSITE" id="PS50041">
    <property type="entry name" value="C_TYPE_LECTIN_2"/>
    <property type="match status" value="1"/>
</dbReference>
<gene>
    <name evidence="1" type="ORF">CGI_10015654</name>
</gene>
<dbReference type="AlphaFoldDB" id="K1QUK2"/>
<dbReference type="SMART" id="SM00034">
    <property type="entry name" value="CLECT"/>
    <property type="match status" value="1"/>
</dbReference>
<dbReference type="InterPro" id="IPR001304">
    <property type="entry name" value="C-type_lectin-like"/>
</dbReference>
<protein>
    <submittedName>
        <fullName evidence="1">Aggrecan core protein</fullName>
    </submittedName>
</protein>
<organism evidence="1">
    <name type="scientific">Magallana gigas</name>
    <name type="common">Pacific oyster</name>
    <name type="synonym">Crassostrea gigas</name>
    <dbReference type="NCBI Taxonomy" id="29159"/>
    <lineage>
        <taxon>Eukaryota</taxon>
        <taxon>Metazoa</taxon>
        <taxon>Spiralia</taxon>
        <taxon>Lophotrochozoa</taxon>
        <taxon>Mollusca</taxon>
        <taxon>Bivalvia</taxon>
        <taxon>Autobranchia</taxon>
        <taxon>Pteriomorphia</taxon>
        <taxon>Ostreida</taxon>
        <taxon>Ostreoidea</taxon>
        <taxon>Ostreidae</taxon>
        <taxon>Magallana</taxon>
    </lineage>
</organism>
<name>K1QUK2_MAGGI</name>
<dbReference type="CDD" id="cd00037">
    <property type="entry name" value="CLECT"/>
    <property type="match status" value="1"/>
</dbReference>
<dbReference type="InParanoid" id="K1QUK2"/>
<dbReference type="SUPFAM" id="SSF56436">
    <property type="entry name" value="C-type lectin-like"/>
    <property type="match status" value="2"/>
</dbReference>